<proteinExistence type="predicted"/>
<evidence type="ECO:0000313" key="1">
    <source>
        <dbReference type="EMBL" id="EUA53173.1"/>
    </source>
</evidence>
<dbReference type="EMBL" id="JAOG01000003">
    <property type="protein sequence ID" value="EUA53173.1"/>
    <property type="molecule type" value="Genomic_DNA"/>
</dbReference>
<comment type="caution">
    <text evidence="1">The sequence shown here is derived from an EMBL/GenBank/DDBJ whole genome shotgun (WGS) entry which is preliminary data.</text>
</comment>
<organism evidence="1 2">
    <name type="scientific">Mycobacterium intracellulare 1956</name>
    <dbReference type="NCBI Taxonomy" id="1299331"/>
    <lineage>
        <taxon>Bacteria</taxon>
        <taxon>Bacillati</taxon>
        <taxon>Actinomycetota</taxon>
        <taxon>Actinomycetes</taxon>
        <taxon>Mycobacteriales</taxon>
        <taxon>Mycobacteriaceae</taxon>
        <taxon>Mycobacterium</taxon>
        <taxon>Mycobacterium avium complex (MAC)</taxon>
    </lineage>
</organism>
<reference evidence="1 2" key="1">
    <citation type="submission" date="2013-12" db="EMBL/GenBank/DDBJ databases">
        <authorList>
            <person name="Zelazny A."/>
            <person name="Olivier K."/>
            <person name="Holland S."/>
            <person name="Lenaerts A."/>
            <person name="Ordway D."/>
            <person name="DeGroote M.A."/>
            <person name="Parker T."/>
            <person name="Sizemore C."/>
            <person name="Tallon L.J."/>
            <person name="Sadzewicz L.K."/>
            <person name="Sengamalay N."/>
            <person name="Fraser C.M."/>
            <person name="Hine E."/>
            <person name="Shefchek K.A."/>
            <person name="Das S.P."/>
            <person name="Tettelin H."/>
        </authorList>
    </citation>
    <scope>NUCLEOTIDE SEQUENCE [LARGE SCALE GENOMIC DNA]</scope>
    <source>
        <strain evidence="1 2">1956</strain>
    </source>
</reference>
<dbReference type="Proteomes" id="UP000020825">
    <property type="component" value="Unassembled WGS sequence"/>
</dbReference>
<accession>X8CCK1</accession>
<protein>
    <submittedName>
        <fullName evidence="1">Uncharacterized protein</fullName>
    </submittedName>
</protein>
<sequence>MLPISRDAVVLAPLDPVVGAAPALVVGLLFVVVVEEPAGGLAVELQPASTRIAAAGARAKVCTRIVV</sequence>
<dbReference type="AlphaFoldDB" id="X8CCK1"/>
<name>X8CCK1_MYCIT</name>
<dbReference type="PATRIC" id="fig|1299331.3.peg.4697"/>
<evidence type="ECO:0000313" key="2">
    <source>
        <dbReference type="Proteomes" id="UP000020825"/>
    </source>
</evidence>
<gene>
    <name evidence="1" type="ORF">I550_4805</name>
</gene>